<gene>
    <name evidence="1" type="ORF">S01H1_35727</name>
</gene>
<comment type="caution">
    <text evidence="1">The sequence shown here is derived from an EMBL/GenBank/DDBJ whole genome shotgun (WGS) entry which is preliminary data.</text>
</comment>
<evidence type="ECO:0000313" key="1">
    <source>
        <dbReference type="EMBL" id="GAG13206.1"/>
    </source>
</evidence>
<proteinExistence type="predicted"/>
<dbReference type="GO" id="GO:0051536">
    <property type="term" value="F:iron-sulfur cluster binding"/>
    <property type="evidence" value="ECO:0007669"/>
    <property type="project" value="InterPro"/>
</dbReference>
<sequence length="46" mass="5123">MGQNKGNYRIVLLKVNGEEHSVAVKDGETLLDVLRDRLRLTGTKKG</sequence>
<organism evidence="1">
    <name type="scientific">marine sediment metagenome</name>
    <dbReference type="NCBI Taxonomy" id="412755"/>
    <lineage>
        <taxon>unclassified sequences</taxon>
        <taxon>metagenomes</taxon>
        <taxon>ecological metagenomes</taxon>
    </lineage>
</organism>
<accession>X0WKI0</accession>
<dbReference type="EMBL" id="BARS01022336">
    <property type="protein sequence ID" value="GAG13206.1"/>
    <property type="molecule type" value="Genomic_DNA"/>
</dbReference>
<dbReference type="Gene3D" id="3.10.20.30">
    <property type="match status" value="1"/>
</dbReference>
<reference evidence="1" key="1">
    <citation type="journal article" date="2014" name="Front. Microbiol.">
        <title>High frequency of phylogenetically diverse reductive dehalogenase-homologous genes in deep subseafloor sedimentary metagenomes.</title>
        <authorList>
            <person name="Kawai M."/>
            <person name="Futagami T."/>
            <person name="Toyoda A."/>
            <person name="Takaki Y."/>
            <person name="Nishi S."/>
            <person name="Hori S."/>
            <person name="Arai W."/>
            <person name="Tsubouchi T."/>
            <person name="Morono Y."/>
            <person name="Uchiyama I."/>
            <person name="Ito T."/>
            <person name="Fujiyama A."/>
            <person name="Inagaki F."/>
            <person name="Takami H."/>
        </authorList>
    </citation>
    <scope>NUCLEOTIDE SEQUENCE</scope>
    <source>
        <strain evidence="1">Expedition CK06-06</strain>
    </source>
</reference>
<dbReference type="InterPro" id="IPR036010">
    <property type="entry name" value="2Fe-2S_ferredoxin-like_sf"/>
</dbReference>
<protein>
    <submittedName>
        <fullName evidence="1">Uncharacterized protein</fullName>
    </submittedName>
</protein>
<dbReference type="InterPro" id="IPR012675">
    <property type="entry name" value="Beta-grasp_dom_sf"/>
</dbReference>
<name>X0WKI0_9ZZZZ</name>
<dbReference type="AlphaFoldDB" id="X0WKI0"/>
<feature type="non-terminal residue" evidence="1">
    <location>
        <position position="46"/>
    </location>
</feature>
<dbReference type="SUPFAM" id="SSF54292">
    <property type="entry name" value="2Fe-2S ferredoxin-like"/>
    <property type="match status" value="1"/>
</dbReference>